<feature type="compositionally biased region" description="Low complexity" evidence="1">
    <location>
        <begin position="38"/>
        <end position="50"/>
    </location>
</feature>
<keyword evidence="4" id="KW-1185">Reference proteome</keyword>
<gene>
    <name evidence="3" type="ORF">STSU_027400</name>
</gene>
<evidence type="ECO:0000256" key="2">
    <source>
        <dbReference type="SAM" id="SignalP"/>
    </source>
</evidence>
<keyword evidence="2" id="KW-0732">Signal</keyword>
<evidence type="ECO:0000256" key="1">
    <source>
        <dbReference type="SAM" id="MobiDB-lite"/>
    </source>
</evidence>
<feature type="signal peptide" evidence="2">
    <location>
        <begin position="1"/>
        <end position="26"/>
    </location>
</feature>
<protein>
    <recommendedName>
        <fullName evidence="5">Lipoprotein</fullName>
    </recommendedName>
</protein>
<accession>I2MWH0</accession>
<proteinExistence type="predicted"/>
<dbReference type="RefSeq" id="WP_006349920.1">
    <property type="nucleotide sequence ID" value="NZ_CP029159.1"/>
</dbReference>
<dbReference type="PROSITE" id="PS51257">
    <property type="entry name" value="PROKAR_LIPOPROTEIN"/>
    <property type="match status" value="1"/>
</dbReference>
<feature type="compositionally biased region" description="Basic and acidic residues" evidence="1">
    <location>
        <begin position="165"/>
        <end position="174"/>
    </location>
</feature>
<name>I2MWH0_STRT9</name>
<dbReference type="Proteomes" id="UP000005940">
    <property type="component" value="Chromosome"/>
</dbReference>
<organism evidence="3 4">
    <name type="scientific">Streptomyces tsukubensis (strain DSM 42081 / NBRC 108919 / NRRL 18488 / 9993)</name>
    <dbReference type="NCBI Taxonomy" id="1114943"/>
    <lineage>
        <taxon>Bacteria</taxon>
        <taxon>Bacillati</taxon>
        <taxon>Actinomycetota</taxon>
        <taxon>Actinomycetes</taxon>
        <taxon>Kitasatosporales</taxon>
        <taxon>Streptomycetaceae</taxon>
        <taxon>Streptomyces</taxon>
    </lineage>
</organism>
<feature type="region of interest" description="Disordered" evidence="1">
    <location>
        <begin position="30"/>
        <end position="68"/>
    </location>
</feature>
<feature type="region of interest" description="Disordered" evidence="1">
    <location>
        <begin position="83"/>
        <end position="102"/>
    </location>
</feature>
<evidence type="ECO:0000313" key="3">
    <source>
        <dbReference type="EMBL" id="QKM70298.1"/>
    </source>
</evidence>
<sequence>MRSLTRRGRAAGAPAALALVLGLALAGCGSDGGGEKVAAAPSAAGTAGTPKDGGASGDGAVPKDNEEKARKFAECLRKHGLNVGDPREGKFTMDGNGLPKDKLDKATEACRAFQPQGVGKGKPDPKMAESMRKFAECMRTNGVEKFPDPGSGGGIQIDGSIAGDPDFKAAEKKCQAGMPKGPGKKNLDG</sequence>
<dbReference type="EMBL" id="CP029159">
    <property type="protein sequence ID" value="QKM70298.1"/>
    <property type="molecule type" value="Genomic_DNA"/>
</dbReference>
<reference evidence="3 4" key="1">
    <citation type="journal article" date="2012" name="J. Bacteriol.">
        <title>Draft genome of Streptomyces tsukubaensis NRRL 18488, the producer of the clinically important immunosuppressant tacrolimus (FK506).</title>
        <authorList>
            <person name="Barreiro C."/>
            <person name="Prieto C."/>
            <person name="Sola-Landa A."/>
            <person name="Solera E."/>
            <person name="Martinez-Castro M."/>
            <person name="Perez-Redondo R."/>
            <person name="Garcia-Estrada C."/>
            <person name="Aparicio J.F."/>
            <person name="Fernandez-Martinez L.T."/>
            <person name="Santos-Aberturas J."/>
            <person name="Salehi-Najafabadi Z."/>
            <person name="Rodriguez-Garcia A."/>
            <person name="Tauch A."/>
            <person name="Martin J.F."/>
        </authorList>
    </citation>
    <scope>NUCLEOTIDE SEQUENCE [LARGE SCALE GENOMIC DNA]</scope>
    <source>
        <strain evidence="4">DSM 42081 / NBRC 108919 / NRRL 18488 / 9993</strain>
    </source>
</reference>
<dbReference type="AlphaFoldDB" id="I2MWH0"/>
<evidence type="ECO:0000313" key="4">
    <source>
        <dbReference type="Proteomes" id="UP000005940"/>
    </source>
</evidence>
<feature type="region of interest" description="Disordered" evidence="1">
    <location>
        <begin position="142"/>
        <end position="189"/>
    </location>
</feature>
<feature type="chain" id="PRO_5043522954" description="Lipoprotein" evidence="2">
    <location>
        <begin position="27"/>
        <end position="189"/>
    </location>
</feature>
<evidence type="ECO:0008006" key="5">
    <source>
        <dbReference type="Google" id="ProtNLM"/>
    </source>
</evidence>